<reference evidence="2 3" key="1">
    <citation type="submission" date="2016-07" db="EMBL/GenBank/DDBJ databases">
        <title>Pervasive Adenine N6-methylation of Active Genes in Fungi.</title>
        <authorList>
            <consortium name="DOE Joint Genome Institute"/>
            <person name="Mondo S.J."/>
            <person name="Dannebaum R.O."/>
            <person name="Kuo R.C."/>
            <person name="Labutti K."/>
            <person name="Haridas S."/>
            <person name="Kuo A."/>
            <person name="Salamov A."/>
            <person name="Ahrendt S.R."/>
            <person name="Lipzen A."/>
            <person name="Sullivan W."/>
            <person name="Andreopoulos W.B."/>
            <person name="Clum A."/>
            <person name="Lindquist E."/>
            <person name="Daum C."/>
            <person name="Ramamoorthy G.K."/>
            <person name="Gryganskyi A."/>
            <person name="Culley D."/>
            <person name="Magnuson J.K."/>
            <person name="James T.Y."/>
            <person name="O'Malley M.A."/>
            <person name="Stajich J.E."/>
            <person name="Spatafora J.W."/>
            <person name="Visel A."/>
            <person name="Grigoriev I.V."/>
        </authorList>
    </citation>
    <scope>NUCLEOTIDE SEQUENCE [LARGE SCALE GENOMIC DNA]</scope>
    <source>
        <strain evidence="2 3">CBS 115471</strain>
    </source>
</reference>
<evidence type="ECO:0000256" key="1">
    <source>
        <dbReference type="SAM" id="Phobius"/>
    </source>
</evidence>
<dbReference type="Proteomes" id="UP000193144">
    <property type="component" value="Unassembled WGS sequence"/>
</dbReference>
<keyword evidence="1" id="KW-0472">Membrane</keyword>
<protein>
    <submittedName>
        <fullName evidence="2">Uncharacterized protein</fullName>
    </submittedName>
</protein>
<evidence type="ECO:0000313" key="3">
    <source>
        <dbReference type="Proteomes" id="UP000193144"/>
    </source>
</evidence>
<dbReference type="EMBL" id="MCFA01000041">
    <property type="protein sequence ID" value="ORY13477.1"/>
    <property type="molecule type" value="Genomic_DNA"/>
</dbReference>
<accession>A0A1Y1ZTU4</accession>
<feature type="transmembrane region" description="Helical" evidence="1">
    <location>
        <begin position="91"/>
        <end position="113"/>
    </location>
</feature>
<sequence>MPPRAVPSPSPGRLSCCGCWTRRCMLLGPCEARYPTAHPKTSPPRHRHQARLAASLRVSGQTQSPRLSTLLSAPFIVAFQRRRPFTRHARLLCWLAPLLVKFCAVQCAVRLGLRGRSFSGTHR</sequence>
<organism evidence="2 3">
    <name type="scientific">Clohesyomyces aquaticus</name>
    <dbReference type="NCBI Taxonomy" id="1231657"/>
    <lineage>
        <taxon>Eukaryota</taxon>
        <taxon>Fungi</taxon>
        <taxon>Dikarya</taxon>
        <taxon>Ascomycota</taxon>
        <taxon>Pezizomycotina</taxon>
        <taxon>Dothideomycetes</taxon>
        <taxon>Pleosporomycetidae</taxon>
        <taxon>Pleosporales</taxon>
        <taxon>Lindgomycetaceae</taxon>
        <taxon>Clohesyomyces</taxon>
    </lineage>
</organism>
<name>A0A1Y1ZTU4_9PLEO</name>
<gene>
    <name evidence="2" type="ORF">BCR34DRAFT_263722</name>
</gene>
<keyword evidence="1" id="KW-0812">Transmembrane</keyword>
<evidence type="ECO:0000313" key="2">
    <source>
        <dbReference type="EMBL" id="ORY13477.1"/>
    </source>
</evidence>
<comment type="caution">
    <text evidence="2">The sequence shown here is derived from an EMBL/GenBank/DDBJ whole genome shotgun (WGS) entry which is preliminary data.</text>
</comment>
<keyword evidence="1" id="KW-1133">Transmembrane helix</keyword>
<proteinExistence type="predicted"/>
<keyword evidence="3" id="KW-1185">Reference proteome</keyword>
<dbReference type="AlphaFoldDB" id="A0A1Y1ZTU4"/>